<dbReference type="Pfam" id="PF13456">
    <property type="entry name" value="RVT_3"/>
    <property type="match status" value="1"/>
</dbReference>
<comment type="caution">
    <text evidence="5">The sequence shown here is derived from an EMBL/GenBank/DDBJ whole genome shotgun (WGS) entry which is preliminary data.</text>
</comment>
<dbReference type="CDD" id="cd01647">
    <property type="entry name" value="RT_LTR"/>
    <property type="match status" value="1"/>
</dbReference>
<evidence type="ECO:0000256" key="1">
    <source>
        <dbReference type="SAM" id="MobiDB-lite"/>
    </source>
</evidence>
<dbReference type="FunFam" id="3.30.70.270:FF:000020">
    <property type="entry name" value="Transposon Tf2-6 polyprotein-like Protein"/>
    <property type="match status" value="1"/>
</dbReference>
<dbReference type="GO" id="GO:0004523">
    <property type="term" value="F:RNA-DNA hybrid ribonuclease activity"/>
    <property type="evidence" value="ECO:0007669"/>
    <property type="project" value="InterPro"/>
</dbReference>
<name>A0A371H8U1_MUCPR</name>
<dbReference type="Proteomes" id="UP000257109">
    <property type="component" value="Unassembled WGS sequence"/>
</dbReference>
<dbReference type="InterPro" id="IPR000477">
    <property type="entry name" value="RT_dom"/>
</dbReference>
<dbReference type="Gene3D" id="3.30.70.270">
    <property type="match status" value="2"/>
</dbReference>
<dbReference type="EMBL" id="QJKJ01003280">
    <property type="protein sequence ID" value="RDX99204.1"/>
    <property type="molecule type" value="Genomic_DNA"/>
</dbReference>
<accession>A0A371H8U1</accession>
<dbReference type="PANTHER" id="PTHR48475">
    <property type="entry name" value="RIBONUCLEASE H"/>
    <property type="match status" value="1"/>
</dbReference>
<dbReference type="InterPro" id="IPR012337">
    <property type="entry name" value="RNaseH-like_sf"/>
</dbReference>
<proteinExistence type="predicted"/>
<evidence type="ECO:0000313" key="5">
    <source>
        <dbReference type="EMBL" id="RDX99204.1"/>
    </source>
</evidence>
<evidence type="ECO:0000259" key="3">
    <source>
        <dbReference type="Pfam" id="PF13456"/>
    </source>
</evidence>
<feature type="region of interest" description="Disordered" evidence="1">
    <location>
        <begin position="1"/>
        <end position="25"/>
    </location>
</feature>
<dbReference type="InterPro" id="IPR041577">
    <property type="entry name" value="RT_RNaseH_2"/>
</dbReference>
<dbReference type="Pfam" id="PF00078">
    <property type="entry name" value="RVT_1"/>
    <property type="match status" value="1"/>
</dbReference>
<feature type="domain" description="Reverse transcriptase/retrotransposon-derived protein RNase H-like" evidence="4">
    <location>
        <begin position="381"/>
        <end position="478"/>
    </location>
</feature>
<organism evidence="5 6">
    <name type="scientific">Mucuna pruriens</name>
    <name type="common">Velvet bean</name>
    <name type="synonym">Dolichos pruriens</name>
    <dbReference type="NCBI Taxonomy" id="157652"/>
    <lineage>
        <taxon>Eukaryota</taxon>
        <taxon>Viridiplantae</taxon>
        <taxon>Streptophyta</taxon>
        <taxon>Embryophyta</taxon>
        <taxon>Tracheophyta</taxon>
        <taxon>Spermatophyta</taxon>
        <taxon>Magnoliopsida</taxon>
        <taxon>eudicotyledons</taxon>
        <taxon>Gunneridae</taxon>
        <taxon>Pentapetalae</taxon>
        <taxon>rosids</taxon>
        <taxon>fabids</taxon>
        <taxon>Fabales</taxon>
        <taxon>Fabaceae</taxon>
        <taxon>Papilionoideae</taxon>
        <taxon>50 kb inversion clade</taxon>
        <taxon>NPAAA clade</taxon>
        <taxon>indigoferoid/millettioid clade</taxon>
        <taxon>Phaseoleae</taxon>
        <taxon>Mucuna</taxon>
    </lineage>
</organism>
<feature type="domain" description="RNase H type-1" evidence="3">
    <location>
        <begin position="530"/>
        <end position="637"/>
    </location>
</feature>
<dbReference type="SUPFAM" id="SSF56672">
    <property type="entry name" value="DNA/RNA polymerases"/>
    <property type="match status" value="1"/>
</dbReference>
<dbReference type="CDD" id="cd09279">
    <property type="entry name" value="RNase_HI_like"/>
    <property type="match status" value="1"/>
</dbReference>
<gene>
    <name evidence="5" type="ORF">CR513_17771</name>
</gene>
<feature type="non-terminal residue" evidence="5">
    <location>
        <position position="1"/>
    </location>
</feature>
<dbReference type="SUPFAM" id="SSF53098">
    <property type="entry name" value="Ribonuclease H-like"/>
    <property type="match status" value="1"/>
</dbReference>
<dbReference type="InterPro" id="IPR043128">
    <property type="entry name" value="Rev_trsase/Diguanyl_cyclase"/>
</dbReference>
<protein>
    <submittedName>
        <fullName evidence="5">Uncharacterized protein</fullName>
    </submittedName>
</protein>
<evidence type="ECO:0000259" key="2">
    <source>
        <dbReference type="Pfam" id="PF00078"/>
    </source>
</evidence>
<reference evidence="5" key="1">
    <citation type="submission" date="2018-05" db="EMBL/GenBank/DDBJ databases">
        <title>Draft genome of Mucuna pruriens seed.</title>
        <authorList>
            <person name="Nnadi N.E."/>
            <person name="Vos R."/>
            <person name="Hasami M.H."/>
            <person name="Devisetty U.K."/>
            <person name="Aguiy J.C."/>
        </authorList>
    </citation>
    <scope>NUCLEOTIDE SEQUENCE [LARGE SCALE GENOMIC DNA]</scope>
    <source>
        <strain evidence="5">JCA_2017</strain>
    </source>
</reference>
<sequence length="647" mass="74476">MIPTDNKTLKNEDPDQPSEPGEDASIEAEALADIERWIDREKQKFEAPTKDLENINLRKGIEGRKVRIGKQVPPDLRVKLIELLKEYADIFAWSYQDIPSLDCEIVEHRLPLLPGSTPIRQQLRRMRPEVALKIKEEVEKKWNAGFLVVANYPQWVANIVPVPKKDGKVRMCMDYRDLNRASPKDNFSQPHIDVLVDNIAQHAFFSLMDGFSGYNQIIMLLEDREKMTFITLWGTFCYKVIPFGLKNAGATYQRATITLFHDMMHKEIEVYVDDMIAKSKTLEQHIEDLRKLFTRLRKLNPAKCTFGVKTGKLLGFVVNENDIEVNPDKVRAIREMSVPKTKSEVRGFLGRVNFIARFISQLTATCSPIFKLLPKKQKMEWGMECQEAFDKIKRYLENPPILIPAALGRPLILYLTVLEESMGCMQGQHDATGKKEQAIYYLSKKFTDCERRYSALERTCCAFVWAAKRLRSYMLSHTTWLLAYHPLADPQPLGHEFPDEHIMVTTEDEPQYDDEWTMWFDRASHIVGNGVGVVLISPRDLCFPFAAKLGLDCTNNMAEYKACTMVLLMALEYQVRRLKVFGDSTLVIYQLCGEWETRDAKLIPYHDHVREIVTAFDAVTFHHVPREENQMADALATLSALVQMNEG</sequence>
<dbReference type="GO" id="GO:0003676">
    <property type="term" value="F:nucleic acid binding"/>
    <property type="evidence" value="ECO:0007669"/>
    <property type="project" value="InterPro"/>
</dbReference>
<feature type="domain" description="Reverse transcriptase" evidence="2">
    <location>
        <begin position="162"/>
        <end position="317"/>
    </location>
</feature>
<dbReference type="InterPro" id="IPR043502">
    <property type="entry name" value="DNA/RNA_pol_sf"/>
</dbReference>
<dbReference type="PANTHER" id="PTHR48475:SF1">
    <property type="entry name" value="RNASE H TYPE-1 DOMAIN-CONTAINING PROTEIN"/>
    <property type="match status" value="1"/>
</dbReference>
<dbReference type="AlphaFoldDB" id="A0A371H8U1"/>
<keyword evidence="6" id="KW-1185">Reference proteome</keyword>
<dbReference type="InterPro" id="IPR002156">
    <property type="entry name" value="RNaseH_domain"/>
</dbReference>
<dbReference type="Pfam" id="PF17919">
    <property type="entry name" value="RT_RNaseH_2"/>
    <property type="match status" value="1"/>
</dbReference>
<dbReference type="OrthoDB" id="1432831at2759"/>
<dbReference type="InterPro" id="IPR036397">
    <property type="entry name" value="RNaseH_sf"/>
</dbReference>
<feature type="compositionally biased region" description="Acidic residues" evidence="1">
    <location>
        <begin position="14"/>
        <end position="25"/>
    </location>
</feature>
<evidence type="ECO:0000259" key="4">
    <source>
        <dbReference type="Pfam" id="PF17919"/>
    </source>
</evidence>
<evidence type="ECO:0000313" key="6">
    <source>
        <dbReference type="Proteomes" id="UP000257109"/>
    </source>
</evidence>
<dbReference type="Gene3D" id="3.30.420.10">
    <property type="entry name" value="Ribonuclease H-like superfamily/Ribonuclease H"/>
    <property type="match status" value="1"/>
</dbReference>
<dbReference type="Gene3D" id="3.10.10.10">
    <property type="entry name" value="HIV Type 1 Reverse Transcriptase, subunit A, domain 1"/>
    <property type="match status" value="1"/>
</dbReference>